<evidence type="ECO:0000256" key="8">
    <source>
        <dbReference type="SAM" id="MobiDB-lite"/>
    </source>
</evidence>
<comment type="caution">
    <text evidence="10">The sequence shown here is derived from an EMBL/GenBank/DDBJ whole genome shotgun (WGS) entry which is preliminary data.</text>
</comment>
<evidence type="ECO:0000256" key="5">
    <source>
        <dbReference type="ARBA" id="ARBA00022679"/>
    </source>
</evidence>
<feature type="region of interest" description="Disordered" evidence="8">
    <location>
        <begin position="1"/>
        <end position="21"/>
    </location>
</feature>
<dbReference type="FunFam" id="3.40.640.10:FF:000064">
    <property type="entry name" value="Aspartate aminotransferase"/>
    <property type="match status" value="1"/>
</dbReference>
<name>A0A5C5FPR4_9BASI</name>
<dbReference type="PRINTS" id="PR00799">
    <property type="entry name" value="TRANSAMINASE"/>
</dbReference>
<dbReference type="PANTHER" id="PTHR11879:SF55">
    <property type="entry name" value="GLUTAMATE OXALOACETATE TRANSAMINASE 1, ISOFORM B"/>
    <property type="match status" value="1"/>
</dbReference>
<keyword evidence="6" id="KW-0663">Pyridoxal phosphate</keyword>
<comment type="miscellaneous">
    <text evidence="7">In eukaryotes there are cytoplasmic, mitochondrial and chloroplastic isozymes.</text>
</comment>
<dbReference type="AlphaFoldDB" id="A0A5C5FPR4"/>
<dbReference type="GO" id="GO:0006532">
    <property type="term" value="P:aspartate biosynthetic process"/>
    <property type="evidence" value="ECO:0007669"/>
    <property type="project" value="TreeGrafter"/>
</dbReference>
<dbReference type="InterPro" id="IPR000796">
    <property type="entry name" value="Asp_trans"/>
</dbReference>
<dbReference type="GO" id="GO:0004069">
    <property type="term" value="F:L-aspartate:2-oxoglutarate aminotransferase activity"/>
    <property type="evidence" value="ECO:0007669"/>
    <property type="project" value="UniProtKB-EC"/>
</dbReference>
<dbReference type="InterPro" id="IPR004838">
    <property type="entry name" value="NHTrfase_class1_PyrdxlP-BS"/>
</dbReference>
<comment type="subunit">
    <text evidence="3 7">Homodimer.</text>
</comment>
<evidence type="ECO:0000313" key="11">
    <source>
        <dbReference type="Proteomes" id="UP000311382"/>
    </source>
</evidence>
<dbReference type="InterPro" id="IPR015421">
    <property type="entry name" value="PyrdxlP-dep_Trfase_major"/>
</dbReference>
<dbReference type="PROSITE" id="PS00105">
    <property type="entry name" value="AA_TRANSFER_CLASS_1"/>
    <property type="match status" value="1"/>
</dbReference>
<evidence type="ECO:0000256" key="2">
    <source>
        <dbReference type="ARBA" id="ARBA00007441"/>
    </source>
</evidence>
<dbReference type="EC" id="2.6.1.1" evidence="7"/>
<dbReference type="GO" id="GO:0005829">
    <property type="term" value="C:cytosol"/>
    <property type="evidence" value="ECO:0007669"/>
    <property type="project" value="TreeGrafter"/>
</dbReference>
<dbReference type="GO" id="GO:0030170">
    <property type="term" value="F:pyridoxal phosphate binding"/>
    <property type="evidence" value="ECO:0007669"/>
    <property type="project" value="InterPro"/>
</dbReference>
<dbReference type="InterPro" id="IPR004839">
    <property type="entry name" value="Aminotransferase_I/II_large"/>
</dbReference>
<keyword evidence="11" id="KW-1185">Reference proteome</keyword>
<evidence type="ECO:0000256" key="3">
    <source>
        <dbReference type="ARBA" id="ARBA00011738"/>
    </source>
</evidence>
<accession>A0A5C5FPR4</accession>
<comment type="catalytic activity">
    <reaction evidence="7">
        <text>L-aspartate + 2-oxoglutarate = oxaloacetate + L-glutamate</text>
        <dbReference type="Rhea" id="RHEA:21824"/>
        <dbReference type="ChEBI" id="CHEBI:16452"/>
        <dbReference type="ChEBI" id="CHEBI:16810"/>
        <dbReference type="ChEBI" id="CHEBI:29985"/>
        <dbReference type="ChEBI" id="CHEBI:29991"/>
        <dbReference type="EC" id="2.6.1.1"/>
    </reaction>
</comment>
<dbReference type="OrthoDB" id="6752799at2759"/>
<dbReference type="CDD" id="cd00609">
    <property type="entry name" value="AAT_like"/>
    <property type="match status" value="1"/>
</dbReference>
<dbReference type="EMBL" id="SOZI01000121">
    <property type="protein sequence ID" value="TNY18793.1"/>
    <property type="molecule type" value="Genomic_DNA"/>
</dbReference>
<dbReference type="NCBIfam" id="NF006719">
    <property type="entry name" value="PRK09257.1"/>
    <property type="match status" value="1"/>
</dbReference>
<comment type="similarity">
    <text evidence="2">Belongs to the class-I pyridoxal-phosphate-dependent aminotransferase family.</text>
</comment>
<evidence type="ECO:0000256" key="4">
    <source>
        <dbReference type="ARBA" id="ARBA00022576"/>
    </source>
</evidence>
<keyword evidence="5 7" id="KW-0808">Transferase</keyword>
<dbReference type="Proteomes" id="UP000311382">
    <property type="component" value="Unassembled WGS sequence"/>
</dbReference>
<evidence type="ECO:0000259" key="9">
    <source>
        <dbReference type="Pfam" id="PF00155"/>
    </source>
</evidence>
<dbReference type="SUPFAM" id="SSF53383">
    <property type="entry name" value="PLP-dependent transferases"/>
    <property type="match status" value="1"/>
</dbReference>
<proteinExistence type="inferred from homology"/>
<organism evidence="10 11">
    <name type="scientific">Rhodotorula diobovata</name>
    <dbReference type="NCBI Taxonomy" id="5288"/>
    <lineage>
        <taxon>Eukaryota</taxon>
        <taxon>Fungi</taxon>
        <taxon>Dikarya</taxon>
        <taxon>Basidiomycota</taxon>
        <taxon>Pucciniomycotina</taxon>
        <taxon>Microbotryomycetes</taxon>
        <taxon>Sporidiobolales</taxon>
        <taxon>Sporidiobolaceae</taxon>
        <taxon>Rhodotorula</taxon>
    </lineage>
</organism>
<dbReference type="PANTHER" id="PTHR11879">
    <property type="entry name" value="ASPARTATE AMINOTRANSFERASE"/>
    <property type="match status" value="1"/>
</dbReference>
<dbReference type="STRING" id="5288.A0A5C5FPR4"/>
<dbReference type="Gene3D" id="3.90.1150.10">
    <property type="entry name" value="Aspartate Aminotransferase, domain 1"/>
    <property type="match status" value="1"/>
</dbReference>
<dbReference type="Pfam" id="PF00155">
    <property type="entry name" value="Aminotran_1_2"/>
    <property type="match status" value="1"/>
</dbReference>
<evidence type="ECO:0000256" key="1">
    <source>
        <dbReference type="ARBA" id="ARBA00001933"/>
    </source>
</evidence>
<keyword evidence="4 7" id="KW-0032">Aminotransferase</keyword>
<dbReference type="InterPro" id="IPR015422">
    <property type="entry name" value="PyrdxlP-dep_Trfase_small"/>
</dbReference>
<evidence type="ECO:0000256" key="7">
    <source>
        <dbReference type="RuleBase" id="RU000480"/>
    </source>
</evidence>
<evidence type="ECO:0000256" key="6">
    <source>
        <dbReference type="ARBA" id="ARBA00022898"/>
    </source>
</evidence>
<dbReference type="InterPro" id="IPR015424">
    <property type="entry name" value="PyrdxlP-dep_Trfase"/>
</dbReference>
<gene>
    <name evidence="10" type="ORF">DMC30DRAFT_425496</name>
</gene>
<feature type="domain" description="Aminotransferase class I/classII large" evidence="9">
    <location>
        <begin position="63"/>
        <end position="445"/>
    </location>
</feature>
<comment type="cofactor">
    <cofactor evidence="1">
        <name>pyridoxal 5'-phosphate</name>
        <dbReference type="ChEBI" id="CHEBI:597326"/>
    </cofactor>
</comment>
<reference evidence="10 11" key="1">
    <citation type="submission" date="2019-03" db="EMBL/GenBank/DDBJ databases">
        <title>Rhodosporidium diobovatum UCD-FST 08-225 genome sequencing, assembly, and annotation.</title>
        <authorList>
            <person name="Fakankun I.U."/>
            <person name="Fristensky B."/>
            <person name="Levin D.B."/>
        </authorList>
    </citation>
    <scope>NUCLEOTIDE SEQUENCE [LARGE SCALE GENOMIC DNA]</scope>
    <source>
        <strain evidence="10 11">UCD-FST 08-225</strain>
    </source>
</reference>
<dbReference type="Gene3D" id="3.40.640.10">
    <property type="entry name" value="Type I PLP-dependent aspartate aminotransferase-like (Major domain)"/>
    <property type="match status" value="1"/>
</dbReference>
<evidence type="ECO:0000313" key="10">
    <source>
        <dbReference type="EMBL" id="TNY18793.1"/>
    </source>
</evidence>
<protein>
    <recommendedName>
        <fullName evidence="7">Aspartate aminotransferase</fullName>
        <ecNumber evidence="7">2.6.1.1</ecNumber>
    </recommendedName>
</protein>
<sequence length="455" mass="49320">MASSSASRSPSTSQAAARLSQVSHHMAASASSSSADVWASTPQAPADPIFALTAGYQADSFENKVNLGVGAYRDNEGKPFVLPVVRKAKQILAADESLDHEYLPIAGLPAFVKATGKLIFGADSPAIKEDRVVSIQTISGTGANHYGGAFLERFYEPWLGKSKADKVIYVSNPTWANHKAIFNSVGLTPVDYPYYDPSTIGLALPKFLDFLRSAPQQSVFLLHACAHNPTGVDPTRDQWEEIAAIFKERGHFAFFDCAYQGFASGDLDNDAWAVRHFVSQQIPLLVCQSYAKNAGLYGERIGALNLVATHAGSSPGGAERLRSQLLILQRQEISNPPTFGARIVGMILNDEAMFGEWKRDIGTMAGRIIAMRERLHDLLVNELKTPAPGPNGWDHVVKQIGMFTFTGLTPPQCKAMVERGHVYMTGNGRISMAGINDGNVEYVAQCFDKAVRGTL</sequence>
<feature type="compositionally biased region" description="Low complexity" evidence="8">
    <location>
        <begin position="1"/>
        <end position="17"/>
    </location>
</feature>